<evidence type="ECO:0000313" key="3">
    <source>
        <dbReference type="Proteomes" id="UP001176941"/>
    </source>
</evidence>
<accession>A0ABN8YN27</accession>
<sequence length="100" mass="10560">MPTASPRTAPRQGSSQTPAGPDEAGLRATRAALWPVLTASPVALRLHAADSDSCQWRPLPRTSLRLVIRAAPAVHTTAKAPQPRRGLVQSLLRVSSHTAA</sequence>
<gene>
    <name evidence="2" type="ORF">MRATA1EN1_LOCUS10968</name>
</gene>
<evidence type="ECO:0000313" key="2">
    <source>
        <dbReference type="EMBL" id="CAI9162006.1"/>
    </source>
</evidence>
<feature type="region of interest" description="Disordered" evidence="1">
    <location>
        <begin position="1"/>
        <end position="25"/>
    </location>
</feature>
<reference evidence="2" key="1">
    <citation type="submission" date="2023-04" db="EMBL/GenBank/DDBJ databases">
        <authorList>
            <consortium name="ELIXIR-Norway"/>
        </authorList>
    </citation>
    <scope>NUCLEOTIDE SEQUENCE [LARGE SCALE GENOMIC DNA]</scope>
</reference>
<evidence type="ECO:0000256" key="1">
    <source>
        <dbReference type="SAM" id="MobiDB-lite"/>
    </source>
</evidence>
<dbReference type="Proteomes" id="UP001176941">
    <property type="component" value="Chromosome 20"/>
</dbReference>
<protein>
    <submittedName>
        <fullName evidence="2">Uncharacterized protein</fullName>
    </submittedName>
</protein>
<proteinExistence type="predicted"/>
<dbReference type="EMBL" id="OX459956">
    <property type="protein sequence ID" value="CAI9162006.1"/>
    <property type="molecule type" value="Genomic_DNA"/>
</dbReference>
<name>A0ABN8YN27_RANTA</name>
<keyword evidence="3" id="KW-1185">Reference proteome</keyword>
<organism evidence="2 3">
    <name type="scientific">Rangifer tarandus platyrhynchus</name>
    <name type="common">Svalbard reindeer</name>
    <dbReference type="NCBI Taxonomy" id="3082113"/>
    <lineage>
        <taxon>Eukaryota</taxon>
        <taxon>Metazoa</taxon>
        <taxon>Chordata</taxon>
        <taxon>Craniata</taxon>
        <taxon>Vertebrata</taxon>
        <taxon>Euteleostomi</taxon>
        <taxon>Mammalia</taxon>
        <taxon>Eutheria</taxon>
        <taxon>Laurasiatheria</taxon>
        <taxon>Artiodactyla</taxon>
        <taxon>Ruminantia</taxon>
        <taxon>Pecora</taxon>
        <taxon>Cervidae</taxon>
        <taxon>Odocoileinae</taxon>
        <taxon>Rangifer</taxon>
    </lineage>
</organism>